<dbReference type="PANTHER" id="PTHR16099">
    <property type="entry name" value="8-OXO-DGTP DIPHOSPHATES NUDT15"/>
    <property type="match status" value="1"/>
</dbReference>
<dbReference type="PANTHER" id="PTHR16099:SF5">
    <property type="entry name" value="NUCLEOTIDE TRIPHOSPHATE DIPHOSPHATASE NUDT15"/>
    <property type="match status" value="1"/>
</dbReference>
<evidence type="ECO:0000313" key="4">
    <source>
        <dbReference type="Proteomes" id="UP001220022"/>
    </source>
</evidence>
<dbReference type="InterPro" id="IPR015797">
    <property type="entry name" value="NUDIX_hydrolase-like_dom_sf"/>
</dbReference>
<dbReference type="EMBL" id="JARHTQ010000001">
    <property type="protein sequence ID" value="MDF2254390.1"/>
    <property type="molecule type" value="Genomic_DNA"/>
</dbReference>
<comment type="caution">
    <text evidence="3">The sequence shown here is derived from an EMBL/GenBank/DDBJ whole genome shotgun (WGS) entry which is preliminary data.</text>
</comment>
<dbReference type="RefSeq" id="WP_275806704.1">
    <property type="nucleotide sequence ID" value="NZ_BAAANM010000005.1"/>
</dbReference>
<name>A0ABT5YSB3_9ACTN</name>
<proteinExistence type="predicted"/>
<evidence type="ECO:0000259" key="2">
    <source>
        <dbReference type="PROSITE" id="PS51462"/>
    </source>
</evidence>
<accession>A0ABT5YSB3</accession>
<dbReference type="CDD" id="cd04683">
    <property type="entry name" value="NUDIX_Hydrolase"/>
    <property type="match status" value="1"/>
</dbReference>
<keyword evidence="4" id="KW-1185">Reference proteome</keyword>
<dbReference type="InterPro" id="IPR000086">
    <property type="entry name" value="NUDIX_hydrolase_dom"/>
</dbReference>
<evidence type="ECO:0000256" key="1">
    <source>
        <dbReference type="ARBA" id="ARBA00022801"/>
    </source>
</evidence>
<dbReference type="InterPro" id="IPR020084">
    <property type="entry name" value="NUDIX_hydrolase_CS"/>
</dbReference>
<dbReference type="PROSITE" id="PS51462">
    <property type="entry name" value="NUDIX"/>
    <property type="match status" value="1"/>
</dbReference>
<keyword evidence="1" id="KW-0378">Hydrolase</keyword>
<dbReference type="PROSITE" id="PS00893">
    <property type="entry name" value="NUDIX_BOX"/>
    <property type="match status" value="1"/>
</dbReference>
<organism evidence="3 4">
    <name type="scientific">Streptantibioticus ferralitis</name>
    <dbReference type="NCBI Taxonomy" id="236510"/>
    <lineage>
        <taxon>Bacteria</taxon>
        <taxon>Bacillati</taxon>
        <taxon>Actinomycetota</taxon>
        <taxon>Actinomycetes</taxon>
        <taxon>Kitasatosporales</taxon>
        <taxon>Streptomycetaceae</taxon>
        <taxon>Streptantibioticus</taxon>
    </lineage>
</organism>
<dbReference type="SUPFAM" id="SSF55811">
    <property type="entry name" value="Nudix"/>
    <property type="match status" value="1"/>
</dbReference>
<protein>
    <submittedName>
        <fullName evidence="3">NUDIX domain-containing protein</fullName>
    </submittedName>
</protein>
<sequence>MSQADLSSTTMQYPDGRYRTVIGVHLILQRDHTVLLGLRAGTGWRDQHYHVPAGHLEAGETVTECAVREAAEELNIRIAEEDLQLVHTVHHATVEDDPRIQLFFRAQRWEGEPANAEPDRCAHLGWWPLDALPAPMVDYTAVALRHVQDGQPFSIVGWDERP</sequence>
<dbReference type="Pfam" id="PF00293">
    <property type="entry name" value="NUDIX"/>
    <property type="match status" value="1"/>
</dbReference>
<gene>
    <name evidence="3" type="ORF">P2L57_01205</name>
</gene>
<reference evidence="3 4" key="1">
    <citation type="submission" date="2023-03" db="EMBL/GenBank/DDBJ databases">
        <title>Draft genome sequence of type strain Streptomyces ferralitis JCM 14344.</title>
        <authorList>
            <person name="Klaysubun C."/>
            <person name="Duangmal K."/>
        </authorList>
    </citation>
    <scope>NUCLEOTIDE SEQUENCE [LARGE SCALE GENOMIC DNA]</scope>
    <source>
        <strain evidence="3 4">JCM 14344</strain>
    </source>
</reference>
<feature type="domain" description="Nudix hydrolase" evidence="2">
    <location>
        <begin position="17"/>
        <end position="149"/>
    </location>
</feature>
<dbReference type="Proteomes" id="UP001220022">
    <property type="component" value="Unassembled WGS sequence"/>
</dbReference>
<evidence type="ECO:0000313" key="3">
    <source>
        <dbReference type="EMBL" id="MDF2254390.1"/>
    </source>
</evidence>
<dbReference type="Gene3D" id="3.90.79.10">
    <property type="entry name" value="Nucleoside Triphosphate Pyrophosphohydrolase"/>
    <property type="match status" value="1"/>
</dbReference>